<dbReference type="Proteomes" id="UP000265703">
    <property type="component" value="Unassembled WGS sequence"/>
</dbReference>
<dbReference type="STRING" id="658196.A0A397T4M8"/>
<dbReference type="SUPFAM" id="SSF53335">
    <property type="entry name" value="S-adenosyl-L-methionine-dependent methyltransferases"/>
    <property type="match status" value="1"/>
</dbReference>
<dbReference type="GO" id="GO:0008168">
    <property type="term" value="F:methyltransferase activity"/>
    <property type="evidence" value="ECO:0007669"/>
    <property type="project" value="UniProtKB-KW"/>
</dbReference>
<name>A0A397T4M8_9GLOM</name>
<reference evidence="2 3" key="1">
    <citation type="submission" date="2018-06" db="EMBL/GenBank/DDBJ databases">
        <title>Comparative genomics reveals the genomic features of Rhizophagus irregularis, R. cerebriforme, R. diaphanum and Gigaspora rosea, and their symbiotic lifestyle signature.</title>
        <authorList>
            <person name="Morin E."/>
            <person name="San Clemente H."/>
            <person name="Chen E.C.H."/>
            <person name="De La Providencia I."/>
            <person name="Hainaut M."/>
            <person name="Kuo A."/>
            <person name="Kohler A."/>
            <person name="Murat C."/>
            <person name="Tang N."/>
            <person name="Roy S."/>
            <person name="Loubradou J."/>
            <person name="Henrissat B."/>
            <person name="Grigoriev I.V."/>
            <person name="Corradi N."/>
            <person name="Roux C."/>
            <person name="Martin F.M."/>
        </authorList>
    </citation>
    <scope>NUCLEOTIDE SEQUENCE [LARGE SCALE GENOMIC DNA]</scope>
    <source>
        <strain evidence="2 3">DAOM 227022</strain>
    </source>
</reference>
<keyword evidence="2" id="KW-0808">Transferase</keyword>
<organism evidence="2 3">
    <name type="scientific">Glomus cerebriforme</name>
    <dbReference type="NCBI Taxonomy" id="658196"/>
    <lineage>
        <taxon>Eukaryota</taxon>
        <taxon>Fungi</taxon>
        <taxon>Fungi incertae sedis</taxon>
        <taxon>Mucoromycota</taxon>
        <taxon>Glomeromycotina</taxon>
        <taxon>Glomeromycetes</taxon>
        <taxon>Glomerales</taxon>
        <taxon>Glomeraceae</taxon>
        <taxon>Glomus</taxon>
    </lineage>
</organism>
<comment type="caution">
    <text evidence="2">The sequence shown here is derived from an EMBL/GenBank/DDBJ whole genome shotgun (WGS) entry which is preliminary data.</text>
</comment>
<evidence type="ECO:0000259" key="1">
    <source>
        <dbReference type="Pfam" id="PF13649"/>
    </source>
</evidence>
<keyword evidence="2" id="KW-0489">Methyltransferase</keyword>
<protein>
    <submittedName>
        <fullName evidence="2">S-adenosyl-L-methionine-dependent methyltransferase</fullName>
    </submittedName>
</protein>
<proteinExistence type="predicted"/>
<gene>
    <name evidence="2" type="ORF">C1645_169221</name>
</gene>
<accession>A0A397T4M8</accession>
<sequence length="195" mass="22152">MEVSYIENIENIETIENEEDQIEDTSLESPDIKKEGSKIDQLYCVHLMLKYAWKGNFGAPVKDLLCSKSGVKVLDVGCGSGFWTLEMATEFPLAKFYGVNSEPYFPETVLPKNVEFIVADILNNGLPFEDAEFDYVFARNIMFTFQKPNFESIIMKEIFRVVKPGGYIEVVEEEITEGHNRGVALERWNVNGSLA</sequence>
<dbReference type="CDD" id="cd02440">
    <property type="entry name" value="AdoMet_MTases"/>
    <property type="match status" value="1"/>
</dbReference>
<feature type="domain" description="Methyltransferase" evidence="1">
    <location>
        <begin position="73"/>
        <end position="166"/>
    </location>
</feature>
<dbReference type="OrthoDB" id="2013972at2759"/>
<dbReference type="GO" id="GO:0032259">
    <property type="term" value="P:methylation"/>
    <property type="evidence" value="ECO:0007669"/>
    <property type="project" value="UniProtKB-KW"/>
</dbReference>
<keyword evidence="3" id="KW-1185">Reference proteome</keyword>
<evidence type="ECO:0000313" key="2">
    <source>
        <dbReference type="EMBL" id="RIA90004.1"/>
    </source>
</evidence>
<dbReference type="PANTHER" id="PTHR43591">
    <property type="entry name" value="METHYLTRANSFERASE"/>
    <property type="match status" value="1"/>
</dbReference>
<dbReference type="AlphaFoldDB" id="A0A397T4M8"/>
<dbReference type="Gene3D" id="3.40.50.150">
    <property type="entry name" value="Vaccinia Virus protein VP39"/>
    <property type="match status" value="1"/>
</dbReference>
<dbReference type="InterPro" id="IPR029063">
    <property type="entry name" value="SAM-dependent_MTases_sf"/>
</dbReference>
<dbReference type="Pfam" id="PF13649">
    <property type="entry name" value="Methyltransf_25"/>
    <property type="match status" value="1"/>
</dbReference>
<dbReference type="InterPro" id="IPR041698">
    <property type="entry name" value="Methyltransf_25"/>
</dbReference>
<evidence type="ECO:0000313" key="3">
    <source>
        <dbReference type="Proteomes" id="UP000265703"/>
    </source>
</evidence>
<dbReference type="EMBL" id="QKYT01000196">
    <property type="protein sequence ID" value="RIA90004.1"/>
    <property type="molecule type" value="Genomic_DNA"/>
</dbReference>